<dbReference type="Proteomes" id="UP000503399">
    <property type="component" value="Chromosome"/>
</dbReference>
<name>A0A6F8ZDA4_9FIRM</name>
<dbReference type="Gene3D" id="2.40.128.630">
    <property type="match status" value="1"/>
</dbReference>
<accession>A0A6F8ZDA4</accession>
<feature type="domain" description="Pyrrolo-quinoline quinone repeat" evidence="2">
    <location>
        <begin position="265"/>
        <end position="322"/>
    </location>
</feature>
<dbReference type="SUPFAM" id="SSF50998">
    <property type="entry name" value="Quinoprotein alcohol dehydrogenase-like"/>
    <property type="match status" value="3"/>
</dbReference>
<feature type="domain" description="Pyrrolo-quinoline quinone repeat" evidence="2">
    <location>
        <begin position="346"/>
        <end position="454"/>
    </location>
</feature>
<reference evidence="3 4" key="1">
    <citation type="submission" date="2020-02" db="EMBL/GenBank/DDBJ databases">
        <authorList>
            <person name="Hogendoorn C."/>
        </authorList>
    </citation>
    <scope>NUCLEOTIDE SEQUENCE [LARGE SCALE GENOMIC DNA]</scope>
    <source>
        <strain evidence="3">R501</strain>
    </source>
</reference>
<evidence type="ECO:0000256" key="1">
    <source>
        <dbReference type="SAM" id="SignalP"/>
    </source>
</evidence>
<dbReference type="InterPro" id="IPR018391">
    <property type="entry name" value="PQQ_b-propeller_rpt"/>
</dbReference>
<dbReference type="InterPro" id="IPR002372">
    <property type="entry name" value="PQQ_rpt_dom"/>
</dbReference>
<dbReference type="PANTHER" id="PTHR34512">
    <property type="entry name" value="CELL SURFACE PROTEIN"/>
    <property type="match status" value="1"/>
</dbReference>
<proteinExistence type="predicted"/>
<keyword evidence="4" id="KW-1185">Reference proteome</keyword>
<organism evidence="3 4">
    <name type="scientific">Candidatus Hydrogenisulfobacillus filiaventi</name>
    <dbReference type="NCBI Taxonomy" id="2707344"/>
    <lineage>
        <taxon>Bacteria</taxon>
        <taxon>Bacillati</taxon>
        <taxon>Bacillota</taxon>
        <taxon>Clostridia</taxon>
        <taxon>Eubacteriales</taxon>
        <taxon>Clostridiales Family XVII. Incertae Sedis</taxon>
        <taxon>Candidatus Hydrogenisulfobacillus</taxon>
    </lineage>
</organism>
<sequence length="646" mass="67100">MHPLHSWKRFWKPKLQPRPRRGRAALLGGAGLAALTLTAVHAAPAPSGSAGQAATVAAMAERLYPSGAPAVVISSGLPGHYADLAAAQALAMRVGGPVLLAAGVDTLGTATQAALTALTVPRVSNHVQPVQPPAGKPTVYLVGGPAAIGQGVAQALRNQGYTVIRVGGNSRRATLEAVAARVAPPWPQAARRPGFPAAWDGYVGNPEHNAVFAVPASAPAWERNGVTWRLPEADAVPLSAPFPDLTQLGARGAPVKMTQTIGNAVGVTAVNGVIYAESDDGHLYAVDARNGRLLWEAGPTVNALMGNPVVADGLVFVTAGDTGFPFSQVLKFFLSQGKQPLVRGLGYAAVYAYNAHTGRLVWRHDFHGNAMPTPLAWDGTLYVPTGGGNLWAFDARTGQLRWKTYLGGFDSMSSPNLWTNPATGQTEIIVGTSDANHVVAVDARTGKVLWTQATTLPIFNTGMGDNSPAVDPGRGIVIQDSVIGFDPADHTVNLAIYALNAATGRMLWATKLGRGPAVPAYKAGVAMIHGGVVYVGSPVTSTLYALNEQTGQVLWTFHYPNAGPAGAGRGSPAYADGVLWSAAGSTLYALNPANGQLLGSYTPGGRFGIVNPVIVGGTMYLDNSYDWIQAVPLTRIDPHLAVPAGS</sequence>
<dbReference type="InterPro" id="IPR011047">
    <property type="entry name" value="Quinoprotein_ADH-like_sf"/>
</dbReference>
<gene>
    <name evidence="3" type="ORF">R50_0134</name>
</gene>
<dbReference type="KEGG" id="hfv:R50_0134"/>
<dbReference type="SMART" id="SM00564">
    <property type="entry name" value="PQQ"/>
    <property type="match status" value="7"/>
</dbReference>
<dbReference type="AlphaFoldDB" id="A0A6F8ZDA4"/>
<dbReference type="EMBL" id="LR778114">
    <property type="protein sequence ID" value="CAB1127640.1"/>
    <property type="molecule type" value="Genomic_DNA"/>
</dbReference>
<dbReference type="Pfam" id="PF13360">
    <property type="entry name" value="PQQ_2"/>
    <property type="match status" value="3"/>
</dbReference>
<protein>
    <recommendedName>
        <fullName evidence="2">Pyrrolo-quinoline quinone repeat domain-containing protein</fullName>
    </recommendedName>
</protein>
<feature type="signal peptide" evidence="1">
    <location>
        <begin position="1"/>
        <end position="42"/>
    </location>
</feature>
<feature type="chain" id="PRO_5026272620" description="Pyrrolo-quinoline quinone repeat domain-containing protein" evidence="1">
    <location>
        <begin position="43"/>
        <end position="646"/>
    </location>
</feature>
<keyword evidence="1" id="KW-0732">Signal</keyword>
<dbReference type="Gene3D" id="2.130.10.10">
    <property type="entry name" value="YVTN repeat-like/Quinoprotein amine dehydrogenase"/>
    <property type="match status" value="2"/>
</dbReference>
<evidence type="ECO:0000259" key="2">
    <source>
        <dbReference type="Pfam" id="PF13360"/>
    </source>
</evidence>
<evidence type="ECO:0000313" key="3">
    <source>
        <dbReference type="EMBL" id="CAB1127640.1"/>
    </source>
</evidence>
<feature type="domain" description="Pyrrolo-quinoline quinone repeat" evidence="2">
    <location>
        <begin position="541"/>
        <end position="623"/>
    </location>
</feature>
<dbReference type="InterPro" id="IPR015943">
    <property type="entry name" value="WD40/YVTN_repeat-like_dom_sf"/>
</dbReference>
<evidence type="ECO:0000313" key="4">
    <source>
        <dbReference type="Proteomes" id="UP000503399"/>
    </source>
</evidence>
<dbReference type="PANTHER" id="PTHR34512:SF30">
    <property type="entry name" value="OUTER MEMBRANE PROTEIN ASSEMBLY FACTOR BAMB"/>
    <property type="match status" value="1"/>
</dbReference>